<name>A0A370H2B1_9NOCA</name>
<keyword evidence="2" id="KW-0732">Signal</keyword>
<dbReference type="EMBL" id="QQAZ01000007">
    <property type="protein sequence ID" value="RDI49177.1"/>
    <property type="molecule type" value="Genomic_DNA"/>
</dbReference>
<evidence type="ECO:0000256" key="2">
    <source>
        <dbReference type="SAM" id="SignalP"/>
    </source>
</evidence>
<dbReference type="STRING" id="1210089.GCA_001613165_00795"/>
<comment type="caution">
    <text evidence="3">The sequence shown here is derived from an EMBL/GenBank/DDBJ whole genome shotgun (WGS) entry which is preliminary data.</text>
</comment>
<keyword evidence="4" id="KW-1185">Reference proteome</keyword>
<feature type="region of interest" description="Disordered" evidence="1">
    <location>
        <begin position="79"/>
        <end position="101"/>
    </location>
</feature>
<protein>
    <submittedName>
        <fullName evidence="3">Uncharacterized protein</fullName>
    </submittedName>
</protein>
<proteinExistence type="predicted"/>
<dbReference type="Proteomes" id="UP000255355">
    <property type="component" value="Unassembled WGS sequence"/>
</dbReference>
<reference evidence="3 4" key="1">
    <citation type="submission" date="2018-07" db="EMBL/GenBank/DDBJ databases">
        <title>Genomic Encyclopedia of Type Strains, Phase IV (KMG-IV): sequencing the most valuable type-strain genomes for metagenomic binning, comparative biology and taxonomic classification.</title>
        <authorList>
            <person name="Goeker M."/>
        </authorList>
    </citation>
    <scope>NUCLEOTIDE SEQUENCE [LARGE SCALE GENOMIC DNA]</scope>
    <source>
        <strain evidence="3 4">DSM 44952</strain>
    </source>
</reference>
<evidence type="ECO:0000313" key="3">
    <source>
        <dbReference type="EMBL" id="RDI49177.1"/>
    </source>
</evidence>
<organism evidence="3 4">
    <name type="scientific">Nocardia mexicana</name>
    <dbReference type="NCBI Taxonomy" id="279262"/>
    <lineage>
        <taxon>Bacteria</taxon>
        <taxon>Bacillati</taxon>
        <taxon>Actinomycetota</taxon>
        <taxon>Actinomycetes</taxon>
        <taxon>Mycobacteriales</taxon>
        <taxon>Nocardiaceae</taxon>
        <taxon>Nocardia</taxon>
    </lineage>
</organism>
<evidence type="ECO:0000256" key="1">
    <source>
        <dbReference type="SAM" id="MobiDB-lite"/>
    </source>
</evidence>
<gene>
    <name evidence="3" type="ORF">DFR68_107305</name>
</gene>
<dbReference type="AlphaFoldDB" id="A0A370H2B1"/>
<feature type="signal peptide" evidence="2">
    <location>
        <begin position="1"/>
        <end position="36"/>
    </location>
</feature>
<sequence>MFSMNKHAAARTMARVAVAGAIVAAPLAVLAIPAQADTVSDQITTEVRDRHGKPWDRDDIWDNKWNRHDRWDDDCDPWDRRHHHPGNGWRQAFPPGLFGSS</sequence>
<evidence type="ECO:0000313" key="4">
    <source>
        <dbReference type="Proteomes" id="UP000255355"/>
    </source>
</evidence>
<feature type="chain" id="PRO_5016944975" evidence="2">
    <location>
        <begin position="37"/>
        <end position="101"/>
    </location>
</feature>
<dbReference type="RefSeq" id="WP_174556832.1">
    <property type="nucleotide sequence ID" value="NZ_QQAZ01000007.1"/>
</dbReference>
<accession>A0A370H2B1</accession>